<dbReference type="EMBL" id="CP092865">
    <property type="protein sequence ID" value="UYV64987.1"/>
    <property type="molecule type" value="Genomic_DNA"/>
</dbReference>
<keyword evidence="2" id="KW-1185">Reference proteome</keyword>
<protein>
    <submittedName>
        <fullName evidence="1">Uncharacterized protein</fullName>
    </submittedName>
</protein>
<reference evidence="1 2" key="1">
    <citation type="submission" date="2022-01" db="EMBL/GenBank/DDBJ databases">
        <title>A chromosomal length assembly of Cordylochernes scorpioides.</title>
        <authorList>
            <person name="Zeh D."/>
            <person name="Zeh J."/>
        </authorList>
    </citation>
    <scope>NUCLEOTIDE SEQUENCE [LARGE SCALE GENOMIC DNA]</scope>
    <source>
        <strain evidence="1">IN4F17</strain>
        <tissue evidence="1">Whole Body</tissue>
    </source>
</reference>
<evidence type="ECO:0000313" key="1">
    <source>
        <dbReference type="EMBL" id="UYV64987.1"/>
    </source>
</evidence>
<proteinExistence type="predicted"/>
<dbReference type="Proteomes" id="UP001235939">
    <property type="component" value="Chromosome 03"/>
</dbReference>
<gene>
    <name evidence="1" type="ORF">LAZ67_3002659</name>
</gene>
<name>A0ABY6K8Z7_9ARAC</name>
<sequence>MAQEIDNVRYNSKHEAEVCSVGDLVLIFTAVRKVGLSEKLMKRYFGPFKVTRESIDYEIKSAEPSGWERQKRDLGHILRMKPYHDPADKVDLFNPCQLSLYCENREEQSERGECSITSLHLGRLLTVLTVYRQSWQRQSGKLGNVHTKKRRDTVVLGKFCEQIGVELSSERWI</sequence>
<organism evidence="1 2">
    <name type="scientific">Cordylochernes scorpioides</name>
    <dbReference type="NCBI Taxonomy" id="51811"/>
    <lineage>
        <taxon>Eukaryota</taxon>
        <taxon>Metazoa</taxon>
        <taxon>Ecdysozoa</taxon>
        <taxon>Arthropoda</taxon>
        <taxon>Chelicerata</taxon>
        <taxon>Arachnida</taxon>
        <taxon>Pseudoscorpiones</taxon>
        <taxon>Cheliferoidea</taxon>
        <taxon>Chernetidae</taxon>
        <taxon>Cordylochernes</taxon>
    </lineage>
</organism>
<evidence type="ECO:0000313" key="2">
    <source>
        <dbReference type="Proteomes" id="UP001235939"/>
    </source>
</evidence>
<accession>A0ABY6K8Z7</accession>